<protein>
    <submittedName>
        <fullName evidence="2">Flp pilus assembly protein TadG</fullName>
    </submittedName>
</protein>
<organism evidence="2 3">
    <name type="scientific">Methylobacterium persicinum</name>
    <dbReference type="NCBI Taxonomy" id="374426"/>
    <lineage>
        <taxon>Bacteria</taxon>
        <taxon>Pseudomonadati</taxon>
        <taxon>Pseudomonadota</taxon>
        <taxon>Alphaproteobacteria</taxon>
        <taxon>Hyphomicrobiales</taxon>
        <taxon>Methylobacteriaceae</taxon>
        <taxon>Methylobacterium</taxon>
    </lineage>
</organism>
<gene>
    <name evidence="2" type="ORF">QO016_001044</name>
</gene>
<keyword evidence="3" id="KW-1185">Reference proteome</keyword>
<dbReference type="Gene3D" id="3.40.50.410">
    <property type="entry name" value="von Willebrand factor, type A domain"/>
    <property type="match status" value="1"/>
</dbReference>
<comment type="caution">
    <text evidence="2">The sequence shown here is derived from an EMBL/GenBank/DDBJ whole genome shotgun (WGS) entry which is preliminary data.</text>
</comment>
<dbReference type="Pfam" id="PF00092">
    <property type="entry name" value="VWA"/>
    <property type="match status" value="1"/>
</dbReference>
<reference evidence="2 3" key="1">
    <citation type="submission" date="2023-07" db="EMBL/GenBank/DDBJ databases">
        <title>Genomic Encyclopedia of Type Strains, Phase IV (KMG-IV): sequencing the most valuable type-strain genomes for metagenomic binning, comparative biology and taxonomic classification.</title>
        <authorList>
            <person name="Goeker M."/>
        </authorList>
    </citation>
    <scope>NUCLEOTIDE SEQUENCE [LARGE SCALE GENOMIC DNA]</scope>
    <source>
        <strain evidence="2 3">DSM 19562</strain>
    </source>
</reference>
<accession>A0ABU0HGW4</accession>
<dbReference type="InterPro" id="IPR036465">
    <property type="entry name" value="vWFA_dom_sf"/>
</dbReference>
<dbReference type="Proteomes" id="UP001236369">
    <property type="component" value="Unassembled WGS sequence"/>
</dbReference>
<dbReference type="EMBL" id="JAUSVV010000002">
    <property type="protein sequence ID" value="MDQ0441561.1"/>
    <property type="molecule type" value="Genomic_DNA"/>
</dbReference>
<evidence type="ECO:0000259" key="1">
    <source>
        <dbReference type="PROSITE" id="PS50234"/>
    </source>
</evidence>
<dbReference type="InterPro" id="IPR028087">
    <property type="entry name" value="Tad_N"/>
</dbReference>
<evidence type="ECO:0000313" key="2">
    <source>
        <dbReference type="EMBL" id="MDQ0441561.1"/>
    </source>
</evidence>
<dbReference type="InterPro" id="IPR002035">
    <property type="entry name" value="VWF_A"/>
</dbReference>
<dbReference type="PROSITE" id="PS50234">
    <property type="entry name" value="VWFA"/>
    <property type="match status" value="1"/>
</dbReference>
<sequence>MTAASDALRTFGTLFRRLPALLRRSGSDQSGSLTTMFAFSAIPLIGFVGFATDYGLELAAKSKLDHAADAAVVAAITSAQTYIVNYTGTSDPTNDAITVGKTQALAQFKANTGSLPATVPAPTIGISPAGDGRTFTATVSYSFTMPTIFMKILGTKTMNFAGTASSTLTIPAFTNIHIVIDTSSSMGIGATLKDQQIVFNATGGCAVACHYSGTTTTVRNAGATLRIDVAKNAVVTALNQIANATNSNRFQVAIYTMSSQFKTLVSLTPTISDAITAVQALDIGNYANDGGTNTTNSLKSLSNNLKTDGNGLTQGTAQGFVMLITDGVQDSDIKVAYNGGWTDGYDQYFTAYSPCITPNCKVFSGFAQPITVESFLPSACDAIKSKGYTLMTLNTTYLVPPTSLQTSDPKGAALKSVFDFIQNYLLSSISSNLASCASGSSNAYSANSPTEINNAVQQMFAAAGAQARITN</sequence>
<name>A0ABU0HGW4_9HYPH</name>
<dbReference type="CDD" id="cd00198">
    <property type="entry name" value="vWFA"/>
    <property type="match status" value="1"/>
</dbReference>
<dbReference type="SMART" id="SM00327">
    <property type="entry name" value="VWA"/>
    <property type="match status" value="1"/>
</dbReference>
<dbReference type="RefSeq" id="WP_238250146.1">
    <property type="nucleotide sequence ID" value="NZ_BPQX01000037.1"/>
</dbReference>
<proteinExistence type="predicted"/>
<dbReference type="Pfam" id="PF13400">
    <property type="entry name" value="Tad"/>
    <property type="match status" value="1"/>
</dbReference>
<dbReference type="SUPFAM" id="SSF53300">
    <property type="entry name" value="vWA-like"/>
    <property type="match status" value="1"/>
</dbReference>
<evidence type="ECO:0000313" key="3">
    <source>
        <dbReference type="Proteomes" id="UP001236369"/>
    </source>
</evidence>
<feature type="domain" description="VWFA" evidence="1">
    <location>
        <begin position="175"/>
        <end position="327"/>
    </location>
</feature>